<evidence type="ECO:0000313" key="9">
    <source>
        <dbReference type="EMBL" id="MFD1928249.1"/>
    </source>
</evidence>
<reference evidence="10" key="1">
    <citation type="journal article" date="2019" name="Int. J. Syst. Evol. Microbiol.">
        <title>The Global Catalogue of Microorganisms (GCM) 10K type strain sequencing project: providing services to taxonomists for standard genome sequencing and annotation.</title>
        <authorList>
            <consortium name="The Broad Institute Genomics Platform"/>
            <consortium name="The Broad Institute Genome Sequencing Center for Infectious Disease"/>
            <person name="Wu L."/>
            <person name="Ma J."/>
        </authorList>
    </citation>
    <scope>NUCLEOTIDE SEQUENCE [LARGE SCALE GENOMIC DNA]</scope>
    <source>
        <strain evidence="10">CGMCC 4.7177</strain>
    </source>
</reference>
<dbReference type="Gene3D" id="1.20.1250.20">
    <property type="entry name" value="MFS general substrate transporter like domains"/>
    <property type="match status" value="2"/>
</dbReference>
<keyword evidence="10" id="KW-1185">Reference proteome</keyword>
<feature type="transmembrane region" description="Helical" evidence="7">
    <location>
        <begin position="234"/>
        <end position="255"/>
    </location>
</feature>
<dbReference type="PANTHER" id="PTHR43124:SF10">
    <property type="entry name" value="PURINE EFFLUX PUMP PBUE"/>
    <property type="match status" value="1"/>
</dbReference>
<accession>A0ABW4SGY4</accession>
<feature type="transmembrane region" description="Helical" evidence="7">
    <location>
        <begin position="290"/>
        <end position="307"/>
    </location>
</feature>
<feature type="transmembrane region" description="Helical" evidence="7">
    <location>
        <begin position="328"/>
        <end position="347"/>
    </location>
</feature>
<protein>
    <submittedName>
        <fullName evidence="9">MFS transporter</fullName>
    </submittedName>
</protein>
<feature type="transmembrane region" description="Helical" evidence="7">
    <location>
        <begin position="99"/>
        <end position="119"/>
    </location>
</feature>
<dbReference type="Pfam" id="PF07690">
    <property type="entry name" value="MFS_1"/>
    <property type="match status" value="1"/>
</dbReference>
<dbReference type="CDD" id="cd17324">
    <property type="entry name" value="MFS_NepI_like"/>
    <property type="match status" value="1"/>
</dbReference>
<dbReference type="InterPro" id="IPR036259">
    <property type="entry name" value="MFS_trans_sf"/>
</dbReference>
<keyword evidence="4 7" id="KW-0812">Transmembrane</keyword>
<keyword evidence="3" id="KW-1003">Cell membrane</keyword>
<feature type="transmembrane region" description="Helical" evidence="7">
    <location>
        <begin position="70"/>
        <end position="93"/>
    </location>
</feature>
<keyword evidence="2" id="KW-0813">Transport</keyword>
<dbReference type="InterPro" id="IPR011701">
    <property type="entry name" value="MFS"/>
</dbReference>
<gene>
    <name evidence="9" type="ORF">ACFSFY_09275</name>
</gene>
<dbReference type="RefSeq" id="WP_381537418.1">
    <property type="nucleotide sequence ID" value="NZ_JBHUGI010000024.1"/>
</dbReference>
<evidence type="ECO:0000256" key="6">
    <source>
        <dbReference type="ARBA" id="ARBA00023136"/>
    </source>
</evidence>
<evidence type="ECO:0000256" key="2">
    <source>
        <dbReference type="ARBA" id="ARBA00022448"/>
    </source>
</evidence>
<evidence type="ECO:0000256" key="7">
    <source>
        <dbReference type="SAM" id="Phobius"/>
    </source>
</evidence>
<name>A0ABW4SGY4_9BACL</name>
<evidence type="ECO:0000256" key="1">
    <source>
        <dbReference type="ARBA" id="ARBA00004651"/>
    </source>
</evidence>
<comment type="subcellular location">
    <subcellularLocation>
        <location evidence="1">Cell membrane</location>
        <topology evidence="1">Multi-pass membrane protein</topology>
    </subcellularLocation>
</comment>
<keyword evidence="6 7" id="KW-0472">Membrane</keyword>
<feature type="transmembrane region" description="Helical" evidence="7">
    <location>
        <begin position="267"/>
        <end position="284"/>
    </location>
</feature>
<feature type="transmembrane region" description="Helical" evidence="7">
    <location>
        <begin position="35"/>
        <end position="58"/>
    </location>
</feature>
<dbReference type="PANTHER" id="PTHR43124">
    <property type="entry name" value="PURINE EFFLUX PUMP PBUE"/>
    <property type="match status" value="1"/>
</dbReference>
<keyword evidence="5 7" id="KW-1133">Transmembrane helix</keyword>
<comment type="caution">
    <text evidence="9">The sequence shown here is derived from an EMBL/GenBank/DDBJ whole genome shotgun (WGS) entry which is preliminary data.</text>
</comment>
<feature type="domain" description="Major facilitator superfamily (MFS) profile" evidence="8">
    <location>
        <begin position="4"/>
        <end position="385"/>
    </location>
</feature>
<dbReference type="Proteomes" id="UP001597218">
    <property type="component" value="Unassembled WGS sequence"/>
</dbReference>
<feature type="transmembrane region" description="Helical" evidence="7">
    <location>
        <begin position="131"/>
        <end position="150"/>
    </location>
</feature>
<dbReference type="SUPFAM" id="SSF103473">
    <property type="entry name" value="MFS general substrate transporter"/>
    <property type="match status" value="1"/>
</dbReference>
<organism evidence="9 10">
    <name type="scientific">Sporosarcina siberiensis</name>
    <dbReference type="NCBI Taxonomy" id="1365606"/>
    <lineage>
        <taxon>Bacteria</taxon>
        <taxon>Bacillati</taxon>
        <taxon>Bacillota</taxon>
        <taxon>Bacilli</taxon>
        <taxon>Bacillales</taxon>
        <taxon>Caryophanaceae</taxon>
        <taxon>Sporosarcina</taxon>
    </lineage>
</organism>
<dbReference type="PROSITE" id="PS50850">
    <property type="entry name" value="MFS"/>
    <property type="match status" value="1"/>
</dbReference>
<sequence length="397" mass="42450">MDIRVFLLAISAITVGLVELVVGGILPVIAEDLQVSIATAGQLITVFALVYAIAGPVLLSLTAKIERKKLYLITLIIFFFGNVFTYFSTTFALMMTARVLTAVSAALIIVLSLTITARIAKPNQRAKALGYIYMGISSSLVLGVPIGIIITNAFGWRTVFLCIAILTVGTILLISMFFDKIPVGKVQPLSEQLKSFANIKIVFAHLATMFMLAGHYTVYAYFTPFLETTMNLSSSWISAFYFLFGIAAVAGGALGGSFATRIGSQKSILIILGLFSISLFILPYSTFSLPIFIIVMMIWGALSWALAPAQQDYIIQTDPASSDIHQSFNNSALQVGIALGSGVGGVAFSQTGSVTSMPIVGGFIVIIAFVCAAISLSLSTQKTNKKAQSQQITGRIQ</sequence>
<feature type="transmembrane region" description="Helical" evidence="7">
    <location>
        <begin position="7"/>
        <end position="29"/>
    </location>
</feature>
<feature type="transmembrane region" description="Helical" evidence="7">
    <location>
        <begin position="199"/>
        <end position="222"/>
    </location>
</feature>
<dbReference type="EMBL" id="JBHUGI010000024">
    <property type="protein sequence ID" value="MFD1928249.1"/>
    <property type="molecule type" value="Genomic_DNA"/>
</dbReference>
<dbReference type="InterPro" id="IPR020846">
    <property type="entry name" value="MFS_dom"/>
</dbReference>
<feature type="transmembrane region" description="Helical" evidence="7">
    <location>
        <begin position="156"/>
        <end position="178"/>
    </location>
</feature>
<evidence type="ECO:0000259" key="8">
    <source>
        <dbReference type="PROSITE" id="PS50850"/>
    </source>
</evidence>
<evidence type="ECO:0000256" key="3">
    <source>
        <dbReference type="ARBA" id="ARBA00022475"/>
    </source>
</evidence>
<dbReference type="InterPro" id="IPR050189">
    <property type="entry name" value="MFS_Efflux_Transporters"/>
</dbReference>
<feature type="transmembrane region" description="Helical" evidence="7">
    <location>
        <begin position="359"/>
        <end position="378"/>
    </location>
</feature>
<evidence type="ECO:0000256" key="5">
    <source>
        <dbReference type="ARBA" id="ARBA00022989"/>
    </source>
</evidence>
<evidence type="ECO:0000313" key="10">
    <source>
        <dbReference type="Proteomes" id="UP001597218"/>
    </source>
</evidence>
<proteinExistence type="predicted"/>
<evidence type="ECO:0000256" key="4">
    <source>
        <dbReference type="ARBA" id="ARBA00022692"/>
    </source>
</evidence>